<evidence type="ECO:0000256" key="1">
    <source>
        <dbReference type="SAM" id="SignalP"/>
    </source>
</evidence>
<keyword evidence="1" id="KW-0732">Signal</keyword>
<dbReference type="RefSeq" id="WP_143046948.1">
    <property type="nucleotide sequence ID" value="NZ_FNON01000001.1"/>
</dbReference>
<evidence type="ECO:0000313" key="2">
    <source>
        <dbReference type="EMBL" id="SDW34597.1"/>
    </source>
</evidence>
<reference evidence="2 3" key="1">
    <citation type="submission" date="2016-10" db="EMBL/GenBank/DDBJ databases">
        <authorList>
            <person name="de Groot N.N."/>
        </authorList>
    </citation>
    <scope>NUCLEOTIDE SEQUENCE [LARGE SCALE GENOMIC DNA]</scope>
    <source>
        <strain evidence="2 3">CPCC 202699</strain>
    </source>
</reference>
<dbReference type="EMBL" id="FNON01000001">
    <property type="protein sequence ID" value="SDW34597.1"/>
    <property type="molecule type" value="Genomic_DNA"/>
</dbReference>
<protein>
    <recommendedName>
        <fullName evidence="4">Secreted protein</fullName>
    </recommendedName>
</protein>
<name>A0A1H2SSU1_9PSEU</name>
<evidence type="ECO:0000313" key="3">
    <source>
        <dbReference type="Proteomes" id="UP000199515"/>
    </source>
</evidence>
<gene>
    <name evidence="2" type="ORF">SAMN05421504_101327</name>
</gene>
<dbReference type="Proteomes" id="UP000199515">
    <property type="component" value="Unassembled WGS sequence"/>
</dbReference>
<evidence type="ECO:0008006" key="4">
    <source>
        <dbReference type="Google" id="ProtNLM"/>
    </source>
</evidence>
<sequence length="154" mass="16657">MTMKRILSAAGCAIAAMVSLAPAATAQVEAAPNCQYGDTYGTRVDSAQVGGMGAIQLCRDSSYRYWAFLLLNRSPSSGQHGQGYLERYRDGKWESYVTCDSSGGNGKVLPGQTRCWTPKFTGLSGHYTFRAWGAVFDNPRPHDPVASGYTSLTR</sequence>
<keyword evidence="3" id="KW-1185">Reference proteome</keyword>
<dbReference type="OrthoDB" id="3699146at2"/>
<feature type="signal peptide" evidence="1">
    <location>
        <begin position="1"/>
        <end position="23"/>
    </location>
</feature>
<organism evidence="2 3">
    <name type="scientific">Amycolatopsis xylanica</name>
    <dbReference type="NCBI Taxonomy" id="589385"/>
    <lineage>
        <taxon>Bacteria</taxon>
        <taxon>Bacillati</taxon>
        <taxon>Actinomycetota</taxon>
        <taxon>Actinomycetes</taxon>
        <taxon>Pseudonocardiales</taxon>
        <taxon>Pseudonocardiaceae</taxon>
        <taxon>Amycolatopsis</taxon>
    </lineage>
</organism>
<feature type="chain" id="PRO_5038988043" description="Secreted protein" evidence="1">
    <location>
        <begin position="24"/>
        <end position="154"/>
    </location>
</feature>
<dbReference type="AlphaFoldDB" id="A0A1H2SSU1"/>
<accession>A0A1H2SSU1</accession>
<dbReference type="STRING" id="589385.SAMN05421504_101327"/>
<proteinExistence type="predicted"/>